<dbReference type="InterPro" id="IPR051614">
    <property type="entry name" value="UPF0045_domain"/>
</dbReference>
<evidence type="ECO:0000313" key="3">
    <source>
        <dbReference type="EMBL" id="TET64689.1"/>
    </source>
</evidence>
<dbReference type="EMBL" id="SOIZ01000037">
    <property type="protein sequence ID" value="TET64689.1"/>
    <property type="molecule type" value="Genomic_DNA"/>
</dbReference>
<dbReference type="NCBIfam" id="TIGR00106">
    <property type="entry name" value="MTH1187 family thiamine-binding protein"/>
    <property type="match status" value="1"/>
</dbReference>
<dbReference type="InterPro" id="IPR002767">
    <property type="entry name" value="Thiamine_BP"/>
</dbReference>
<organism evidence="3 4">
    <name type="scientific">Aerophobetes bacterium</name>
    <dbReference type="NCBI Taxonomy" id="2030807"/>
    <lineage>
        <taxon>Bacteria</taxon>
        <taxon>Candidatus Aerophobota</taxon>
    </lineage>
</organism>
<dbReference type="Gene3D" id="3.30.70.930">
    <property type="match status" value="1"/>
</dbReference>
<evidence type="ECO:0000259" key="2">
    <source>
        <dbReference type="Pfam" id="PF01910"/>
    </source>
</evidence>
<accession>A0A523WD54</accession>
<gene>
    <name evidence="3" type="ORF">E3J48_00770</name>
</gene>
<dbReference type="PANTHER" id="PTHR33777:SF1">
    <property type="entry name" value="UPF0045 PROTEIN ECM15"/>
    <property type="match status" value="1"/>
</dbReference>
<dbReference type="Proteomes" id="UP000319130">
    <property type="component" value="Unassembled WGS sequence"/>
</dbReference>
<feature type="domain" description="Thiamine-binding protein" evidence="2">
    <location>
        <begin position="4"/>
        <end position="95"/>
    </location>
</feature>
<name>A0A523WD54_UNCAE</name>
<dbReference type="InterPro" id="IPR029756">
    <property type="entry name" value="MTH1187/YkoF-like"/>
</dbReference>
<dbReference type="PANTHER" id="PTHR33777">
    <property type="entry name" value="UPF0045 PROTEIN ECM15"/>
    <property type="match status" value="1"/>
</dbReference>
<dbReference type="SUPFAM" id="SSF89957">
    <property type="entry name" value="MTH1187/YkoF-like"/>
    <property type="match status" value="1"/>
</dbReference>
<dbReference type="Pfam" id="PF01910">
    <property type="entry name" value="Thiamine_BP"/>
    <property type="match status" value="1"/>
</dbReference>
<protein>
    <submittedName>
        <fullName evidence="3">MTH1187 family thiamine-binding protein</fullName>
    </submittedName>
</protein>
<reference evidence="3 4" key="1">
    <citation type="submission" date="2019-03" db="EMBL/GenBank/DDBJ databases">
        <title>Metabolic potential of uncultured bacteria and archaea associated with petroleum seepage in deep-sea sediments.</title>
        <authorList>
            <person name="Dong X."/>
            <person name="Hubert C."/>
        </authorList>
    </citation>
    <scope>NUCLEOTIDE SEQUENCE [LARGE SCALE GENOMIC DNA]</scope>
    <source>
        <strain evidence="3">E29_bin52</strain>
    </source>
</reference>
<dbReference type="GO" id="GO:0005829">
    <property type="term" value="C:cytosol"/>
    <property type="evidence" value="ECO:0007669"/>
    <property type="project" value="TreeGrafter"/>
</dbReference>
<dbReference type="AlphaFoldDB" id="A0A523WD54"/>
<comment type="similarity">
    <text evidence="1">Belongs to the UPF0045 family.</text>
</comment>
<proteinExistence type="inferred from homology"/>
<sequence length="98" mass="10984">MAIMEVNVIPLGTKTPSVGEYVTRAVKVLKEAGVKYEVTPMSTIIEGELDDLFHLAKIMHLATFGADVKRVVTTLKIDDRRDQKLTMNEKIEKVKRGL</sequence>
<evidence type="ECO:0000256" key="1">
    <source>
        <dbReference type="ARBA" id="ARBA00010272"/>
    </source>
</evidence>
<comment type="caution">
    <text evidence="3">The sequence shown here is derived from an EMBL/GenBank/DDBJ whole genome shotgun (WGS) entry which is preliminary data.</text>
</comment>
<evidence type="ECO:0000313" key="4">
    <source>
        <dbReference type="Proteomes" id="UP000319130"/>
    </source>
</evidence>